<evidence type="ECO:0000313" key="10">
    <source>
        <dbReference type="EMBL" id="PWK22757.1"/>
    </source>
</evidence>
<feature type="transmembrane region" description="Helical" evidence="6">
    <location>
        <begin position="686"/>
        <end position="710"/>
    </location>
</feature>
<dbReference type="Pfam" id="PF12704">
    <property type="entry name" value="MacB_PCD"/>
    <property type="match status" value="2"/>
</dbReference>
<evidence type="ECO:0000313" key="12">
    <source>
        <dbReference type="Proteomes" id="UP000651837"/>
    </source>
</evidence>
<feature type="domain" description="ABC3 transporter permease C-terminal" evidence="7">
    <location>
        <begin position="690"/>
        <end position="801"/>
    </location>
</feature>
<evidence type="ECO:0000259" key="8">
    <source>
        <dbReference type="Pfam" id="PF12704"/>
    </source>
</evidence>
<feature type="transmembrane region" description="Helical" evidence="6">
    <location>
        <begin position="374"/>
        <end position="396"/>
    </location>
</feature>
<protein>
    <submittedName>
        <fullName evidence="9">ABC transporter permease</fullName>
    </submittedName>
    <submittedName>
        <fullName evidence="10">Putative ABC transport system permease protein</fullName>
    </submittedName>
</protein>
<evidence type="ECO:0000256" key="5">
    <source>
        <dbReference type="ARBA" id="ARBA00023136"/>
    </source>
</evidence>
<keyword evidence="4 6" id="KW-1133">Transmembrane helix</keyword>
<dbReference type="Proteomes" id="UP000651837">
    <property type="component" value="Unassembled WGS sequence"/>
</dbReference>
<evidence type="ECO:0000256" key="2">
    <source>
        <dbReference type="ARBA" id="ARBA00022475"/>
    </source>
</evidence>
<dbReference type="AlphaFoldDB" id="A0A316DWL6"/>
<accession>A0A316DWL6</accession>
<dbReference type="GO" id="GO:0022857">
    <property type="term" value="F:transmembrane transporter activity"/>
    <property type="evidence" value="ECO:0007669"/>
    <property type="project" value="TreeGrafter"/>
</dbReference>
<evidence type="ECO:0000259" key="7">
    <source>
        <dbReference type="Pfam" id="PF02687"/>
    </source>
</evidence>
<gene>
    <name evidence="9" type="ORF">HZY62_12535</name>
    <name evidence="10" type="ORF">LX92_02694</name>
</gene>
<feature type="transmembrane region" description="Helical" evidence="6">
    <location>
        <begin position="281"/>
        <end position="302"/>
    </location>
</feature>
<sequence>MINSWLKIFLRNLKKRPLYPLINTLGLTLGITCFILVILFVSKELSYEKWNPNLAHIYRPIRLFDNGEVWTTSPGIMVKTAKEQLPELEDAMMMNWMGSILFNSDGKKLMKGAMGTTPNFFDFYPYPFKYGTKDNLFKNENELVLSDTFAYELFGDTNPVGKTIEALFRNQPITYLITGVYKTKGYPSETQPAILKLIKETDNMDHWGNFNYMALFKFHPGTDIGSFIPKFDKFYDENTYKSWGISWEEYLKGKEERMSIENLGDIHLFSKVHMGKGANTIFILSLLAFLILVISSINFINLSISGSTQRAKEVAVRKTLGTSKTKIVLQFIFEVTLQCLFAIVISLALVEILLPLFNSLMNTELEILDPYNKWFWALGIIGLLVFIAGIFPGIYLSNFNPVKVLKGNFGRSKSGNTLKKTMIIFQFCISAIFLISAFIIKSQLDYMNNKDLGFQKDQMLFVPIQNGGETWKKMETFKQELTKLKGVEKVATTTRPPGTYAGNGSNSNVDYREISYQTDMHFIDADYFPTMGIKLSEGKNFIQDWMQTDRSKFTMDSDGDTLLLNEIIVNKKLVDKFGFENPIGTEVSYWGYKGTIIGVVDNYISKGFDEGAYPALYMNYLKGDNGDWGKPSFVMIKLNNQNVKTTLNEIEKFWTTRIEPRFPFKYEFLDQNFAELFSKHERLEKLVTGLSILMIFISLLGLFAIASHTVQLRYKEVAIKKTLGASEKELVFGLIKDFILITIIALIIALPISFYLSNRWLQDFAYRIDIPIAPFLIAPIVMLTLTIAIILVQAVKALKLDLVSHLKYE</sequence>
<dbReference type="InterPro" id="IPR025857">
    <property type="entry name" value="MacB_PCD"/>
</dbReference>
<comment type="caution">
    <text evidence="10">The sequence shown here is derived from an EMBL/GenBank/DDBJ whole genome shotgun (WGS) entry which is preliminary data.</text>
</comment>
<dbReference type="InterPro" id="IPR003838">
    <property type="entry name" value="ABC3_permease_C"/>
</dbReference>
<feature type="transmembrane region" description="Helical" evidence="6">
    <location>
        <begin position="21"/>
        <end position="41"/>
    </location>
</feature>
<proteinExistence type="predicted"/>
<reference evidence="9 12" key="2">
    <citation type="submission" date="2020-07" db="EMBL/GenBank/DDBJ databases">
        <title>The draft genome sequence of Maribacter polysiphoniae KCTC 22021.</title>
        <authorList>
            <person name="Mu L."/>
        </authorList>
    </citation>
    <scope>NUCLEOTIDE SEQUENCE [LARGE SCALE GENOMIC DNA]</scope>
    <source>
        <strain evidence="9 12">KCTC 22021</strain>
    </source>
</reference>
<dbReference type="InterPro" id="IPR050250">
    <property type="entry name" value="Macrolide_Exporter_MacB"/>
</dbReference>
<evidence type="ECO:0000256" key="1">
    <source>
        <dbReference type="ARBA" id="ARBA00004651"/>
    </source>
</evidence>
<evidence type="ECO:0000256" key="4">
    <source>
        <dbReference type="ARBA" id="ARBA00022989"/>
    </source>
</evidence>
<feature type="domain" description="ABC3 transporter permease C-terminal" evidence="7">
    <location>
        <begin position="286"/>
        <end position="401"/>
    </location>
</feature>
<feature type="transmembrane region" description="Helical" evidence="6">
    <location>
        <begin position="421"/>
        <end position="440"/>
    </location>
</feature>
<keyword evidence="2" id="KW-1003">Cell membrane</keyword>
<evidence type="ECO:0000313" key="11">
    <source>
        <dbReference type="Proteomes" id="UP000245667"/>
    </source>
</evidence>
<dbReference type="PANTHER" id="PTHR30572">
    <property type="entry name" value="MEMBRANE COMPONENT OF TRANSPORTER-RELATED"/>
    <property type="match status" value="1"/>
</dbReference>
<evidence type="ECO:0000313" key="9">
    <source>
        <dbReference type="EMBL" id="MBD1261423.1"/>
    </source>
</evidence>
<feature type="transmembrane region" description="Helical" evidence="6">
    <location>
        <begin position="772"/>
        <end position="792"/>
    </location>
</feature>
<comment type="subcellular location">
    <subcellularLocation>
        <location evidence="1">Cell membrane</location>
        <topology evidence="1">Multi-pass membrane protein</topology>
    </subcellularLocation>
</comment>
<feature type="domain" description="MacB-like periplasmic core" evidence="8">
    <location>
        <begin position="21"/>
        <end position="187"/>
    </location>
</feature>
<keyword evidence="5 6" id="KW-0472">Membrane</keyword>
<dbReference type="PANTHER" id="PTHR30572:SF18">
    <property type="entry name" value="ABC-TYPE MACROLIDE FAMILY EXPORT SYSTEM PERMEASE COMPONENT 2"/>
    <property type="match status" value="1"/>
</dbReference>
<evidence type="ECO:0000256" key="6">
    <source>
        <dbReference type="SAM" id="Phobius"/>
    </source>
</evidence>
<organism evidence="10 11">
    <name type="scientific">Maribacter polysiphoniae</name>
    <dbReference type="NCBI Taxonomy" id="429344"/>
    <lineage>
        <taxon>Bacteria</taxon>
        <taxon>Pseudomonadati</taxon>
        <taxon>Bacteroidota</taxon>
        <taxon>Flavobacteriia</taxon>
        <taxon>Flavobacteriales</taxon>
        <taxon>Flavobacteriaceae</taxon>
        <taxon>Maribacter</taxon>
    </lineage>
</organism>
<dbReference type="Proteomes" id="UP000245667">
    <property type="component" value="Unassembled WGS sequence"/>
</dbReference>
<dbReference type="RefSeq" id="WP_109651444.1">
    <property type="nucleotide sequence ID" value="NZ_JACWLN010000005.1"/>
</dbReference>
<feature type="transmembrane region" description="Helical" evidence="6">
    <location>
        <begin position="730"/>
        <end position="752"/>
    </location>
</feature>
<name>A0A316DWL6_9FLAO</name>
<dbReference type="Pfam" id="PF02687">
    <property type="entry name" value="FtsX"/>
    <property type="match status" value="2"/>
</dbReference>
<evidence type="ECO:0000256" key="3">
    <source>
        <dbReference type="ARBA" id="ARBA00022692"/>
    </source>
</evidence>
<feature type="domain" description="MacB-like periplasmic core" evidence="8">
    <location>
        <begin position="452"/>
        <end position="650"/>
    </location>
</feature>
<keyword evidence="3 6" id="KW-0812">Transmembrane</keyword>
<keyword evidence="12" id="KW-1185">Reference proteome</keyword>
<feature type="transmembrane region" description="Helical" evidence="6">
    <location>
        <begin position="327"/>
        <end position="354"/>
    </location>
</feature>
<dbReference type="EMBL" id="QGGQ01000006">
    <property type="protein sequence ID" value="PWK22757.1"/>
    <property type="molecule type" value="Genomic_DNA"/>
</dbReference>
<dbReference type="EMBL" id="JACWLN010000005">
    <property type="protein sequence ID" value="MBD1261423.1"/>
    <property type="molecule type" value="Genomic_DNA"/>
</dbReference>
<dbReference type="OrthoDB" id="8740261at2"/>
<reference evidence="10 11" key="1">
    <citation type="submission" date="2018-05" db="EMBL/GenBank/DDBJ databases">
        <title>Genomic Encyclopedia of Archaeal and Bacterial Type Strains, Phase II (KMG-II): from individual species to whole genera.</title>
        <authorList>
            <person name="Goeker M."/>
        </authorList>
    </citation>
    <scope>NUCLEOTIDE SEQUENCE [LARGE SCALE GENOMIC DNA]</scope>
    <source>
        <strain evidence="10 11">DSM 23514</strain>
    </source>
</reference>
<dbReference type="GO" id="GO:0005886">
    <property type="term" value="C:plasma membrane"/>
    <property type="evidence" value="ECO:0007669"/>
    <property type="project" value="UniProtKB-SubCell"/>
</dbReference>